<comment type="subcellular location">
    <subcellularLocation>
        <location evidence="1">Plastid</location>
    </subcellularLocation>
</comment>
<protein>
    <recommendedName>
        <fullName evidence="3">Uncharacterized protein ycf33</fullName>
    </recommendedName>
</protein>
<dbReference type="GeneID" id="29998772"/>
<evidence type="ECO:0000256" key="3">
    <source>
        <dbReference type="ARBA" id="ARBA00021584"/>
    </source>
</evidence>
<dbReference type="AlphaFoldDB" id="A0A1G4NT93"/>
<dbReference type="RefSeq" id="YP_009313580.1">
    <property type="nucleotide sequence ID" value="NC_031657.1"/>
</dbReference>
<dbReference type="EMBL" id="LT622865">
    <property type="protein sequence ID" value="SCW21834.1"/>
    <property type="molecule type" value="Genomic_DNA"/>
</dbReference>
<dbReference type="Pfam" id="PF05421">
    <property type="entry name" value="DUF751"/>
    <property type="match status" value="1"/>
</dbReference>
<reference evidence="6" key="1">
    <citation type="submission" date="2016-10" db="EMBL/GenBank/DDBJ databases">
        <title>Chloroplast genomes as a tool to resolve red algal phylogenies: a case study in the Nemaliales.</title>
        <authorList>
            <person name="Costa J.F."/>
            <person name="Lin S.M."/>
            <person name="Macaya E.C."/>
            <person name="Fernandez-Garcia C."/>
            <person name="Verbruggen H."/>
        </authorList>
    </citation>
    <scope>NUCLEOTIDE SEQUENCE</scope>
    <source>
        <strain evidence="6">JFC0074</strain>
    </source>
</reference>
<proteinExistence type="inferred from homology"/>
<evidence type="ECO:0000256" key="5">
    <source>
        <dbReference type="SAM" id="Phobius"/>
    </source>
</evidence>
<name>A0A1G4NT93_9FLOR</name>
<keyword evidence="4 6" id="KW-0934">Plastid</keyword>
<reference evidence="6" key="2">
    <citation type="submission" date="2016-10" db="EMBL/GenBank/DDBJ databases">
        <authorList>
            <person name="de Groot N.N."/>
        </authorList>
    </citation>
    <scope>NUCLEOTIDE SEQUENCE</scope>
    <source>
        <strain evidence="6">JFC0074</strain>
    </source>
</reference>
<keyword evidence="5" id="KW-1133">Transmembrane helix</keyword>
<feature type="transmembrane region" description="Helical" evidence="5">
    <location>
        <begin position="12"/>
        <end position="34"/>
    </location>
</feature>
<feature type="transmembrane region" description="Helical" evidence="5">
    <location>
        <begin position="41"/>
        <end position="61"/>
    </location>
</feature>
<keyword evidence="5" id="KW-0472">Membrane</keyword>
<accession>A0A1G4NT93</accession>
<dbReference type="GO" id="GO:0009536">
    <property type="term" value="C:plastid"/>
    <property type="evidence" value="ECO:0007669"/>
    <property type="project" value="UniProtKB-SubCell"/>
</dbReference>
<gene>
    <name evidence="6" type="primary">ycf33</name>
    <name evidence="6" type="ORF">JFC0074_203</name>
</gene>
<evidence type="ECO:0000256" key="4">
    <source>
        <dbReference type="ARBA" id="ARBA00022640"/>
    </source>
</evidence>
<evidence type="ECO:0000256" key="2">
    <source>
        <dbReference type="ARBA" id="ARBA00010985"/>
    </source>
</evidence>
<keyword evidence="5" id="KW-0812">Transmembrane</keyword>
<evidence type="ECO:0000256" key="1">
    <source>
        <dbReference type="ARBA" id="ARBA00004474"/>
    </source>
</evidence>
<geneLocation type="chloroplast" evidence="6"/>
<sequence>MYNFWQNISKFPTFFISVLTGFFLITLYPIFQLLKKQKITIFIISIILLLLYITLKAMLGYA</sequence>
<organism evidence="6">
    <name type="scientific">Galaxaura rugosa</name>
    <dbReference type="NCBI Taxonomy" id="268570"/>
    <lineage>
        <taxon>Eukaryota</taxon>
        <taxon>Rhodophyta</taxon>
        <taxon>Florideophyceae</taxon>
        <taxon>Nemaliophycidae</taxon>
        <taxon>Nemaliales</taxon>
        <taxon>Galaxauraceae</taxon>
        <taxon>Galaxaura</taxon>
    </lineage>
</organism>
<dbReference type="InterPro" id="IPR008470">
    <property type="entry name" value="Uncharacterised_Ycf33"/>
</dbReference>
<keyword evidence="6" id="KW-0150">Chloroplast</keyword>
<evidence type="ECO:0000313" key="6">
    <source>
        <dbReference type="EMBL" id="SCW21834.1"/>
    </source>
</evidence>
<comment type="similarity">
    <text evidence="2">Belongs to the ycf33 family.</text>
</comment>